<feature type="coiled-coil region" evidence="3">
    <location>
        <begin position="254"/>
        <end position="341"/>
    </location>
</feature>
<protein>
    <recommendedName>
        <fullName evidence="5">IF rod domain-containing protein</fullName>
    </recommendedName>
</protein>
<evidence type="ECO:0000313" key="7">
    <source>
        <dbReference type="Proteomes" id="UP001044222"/>
    </source>
</evidence>
<feature type="region of interest" description="Disordered" evidence="4">
    <location>
        <begin position="1"/>
        <end position="39"/>
    </location>
</feature>
<keyword evidence="2 3" id="KW-0175">Coiled coil</keyword>
<dbReference type="Proteomes" id="UP001044222">
    <property type="component" value="Unassembled WGS sequence"/>
</dbReference>
<sequence length="373" mass="43236">MEAGEPLRVKEEEEEANRASESDASGKGEGPDDGWPPTEERVREVLSQVERRSKEVVSYMEGCLEKAGPRFEGCIGEVKLLELQRDARVAQLLLLEQPMARATQALRAELGEARKLLARVELERQSLQEQVWQVKRRLFLVARDCIQSQVTLATQQHEVAQFAITQEELTAQIQELTEEASQLREEQQDQLRAVREQAQAAGRRRRPRSDLTHCRRFSLDLQQYLRGGVQALEQHYEPRLLALLRRRQWGEEALRRHREEAKDLRVRIAPLREEVQALELQRACMEERVALMEREREENVAQYREALEVLEQSLHDLKTEVQVQKKTNEAMENLKNSLSKELDVHRKFGEVYGTPRIPSQVGLETGSLETLRR</sequence>
<name>A0A9D3S5X2_ANGAN</name>
<dbReference type="AlphaFoldDB" id="A0A9D3S5X2"/>
<keyword evidence="7" id="KW-1185">Reference proteome</keyword>
<evidence type="ECO:0000256" key="3">
    <source>
        <dbReference type="SAM" id="Coils"/>
    </source>
</evidence>
<keyword evidence="1" id="KW-0403">Intermediate filament</keyword>
<evidence type="ECO:0000259" key="5">
    <source>
        <dbReference type="Pfam" id="PF00038"/>
    </source>
</evidence>
<evidence type="ECO:0000313" key="6">
    <source>
        <dbReference type="EMBL" id="KAG5856140.1"/>
    </source>
</evidence>
<dbReference type="GO" id="GO:0005882">
    <property type="term" value="C:intermediate filament"/>
    <property type="evidence" value="ECO:0007669"/>
    <property type="project" value="UniProtKB-KW"/>
</dbReference>
<feature type="compositionally biased region" description="Basic and acidic residues" evidence="4">
    <location>
        <begin position="1"/>
        <end position="30"/>
    </location>
</feature>
<dbReference type="Gene3D" id="1.20.5.170">
    <property type="match status" value="1"/>
</dbReference>
<dbReference type="InterPro" id="IPR039008">
    <property type="entry name" value="IF_rod_dom"/>
</dbReference>
<evidence type="ECO:0000256" key="1">
    <source>
        <dbReference type="ARBA" id="ARBA00022754"/>
    </source>
</evidence>
<dbReference type="PANTHER" id="PTHR47147:SF1">
    <property type="entry name" value="SYNCOILIN"/>
    <property type="match status" value="1"/>
</dbReference>
<feature type="coiled-coil region" evidence="3">
    <location>
        <begin position="103"/>
        <end position="204"/>
    </location>
</feature>
<feature type="domain" description="IF rod" evidence="5">
    <location>
        <begin position="90"/>
        <end position="348"/>
    </location>
</feature>
<gene>
    <name evidence="6" type="ORF">ANANG_G00004860</name>
</gene>
<accession>A0A9D3S5X2</accession>
<dbReference type="Pfam" id="PF00038">
    <property type="entry name" value="Filament"/>
    <property type="match status" value="1"/>
</dbReference>
<evidence type="ECO:0000256" key="2">
    <source>
        <dbReference type="ARBA" id="ARBA00023054"/>
    </source>
</evidence>
<reference evidence="6" key="1">
    <citation type="submission" date="2021-01" db="EMBL/GenBank/DDBJ databases">
        <title>A chromosome-scale assembly of European eel, Anguilla anguilla.</title>
        <authorList>
            <person name="Henkel C."/>
            <person name="Jong-Raadsen S.A."/>
            <person name="Dufour S."/>
            <person name="Weltzien F.-A."/>
            <person name="Palstra A.P."/>
            <person name="Pelster B."/>
            <person name="Spaink H.P."/>
            <person name="Van Den Thillart G.E."/>
            <person name="Jansen H."/>
            <person name="Zahm M."/>
            <person name="Klopp C."/>
            <person name="Cedric C."/>
            <person name="Louis A."/>
            <person name="Berthelot C."/>
            <person name="Parey E."/>
            <person name="Roest Crollius H."/>
            <person name="Montfort J."/>
            <person name="Robinson-Rechavi M."/>
            <person name="Bucao C."/>
            <person name="Bouchez O."/>
            <person name="Gislard M."/>
            <person name="Lluch J."/>
            <person name="Milhes M."/>
            <person name="Lampietro C."/>
            <person name="Lopez Roques C."/>
            <person name="Donnadieu C."/>
            <person name="Braasch I."/>
            <person name="Desvignes T."/>
            <person name="Postlethwait J."/>
            <person name="Bobe J."/>
            <person name="Guiguen Y."/>
            <person name="Dirks R."/>
        </authorList>
    </citation>
    <scope>NUCLEOTIDE SEQUENCE</scope>
    <source>
        <strain evidence="6">Tag_6206</strain>
        <tissue evidence="6">Liver</tissue>
    </source>
</reference>
<evidence type="ECO:0000256" key="4">
    <source>
        <dbReference type="SAM" id="MobiDB-lite"/>
    </source>
</evidence>
<dbReference type="PANTHER" id="PTHR47147">
    <property type="entry name" value="SYNCOILIN"/>
    <property type="match status" value="1"/>
</dbReference>
<dbReference type="EMBL" id="JAFIRN010000001">
    <property type="protein sequence ID" value="KAG5856140.1"/>
    <property type="molecule type" value="Genomic_DNA"/>
</dbReference>
<dbReference type="InterPro" id="IPR027702">
    <property type="entry name" value="Syncoilin"/>
</dbReference>
<organism evidence="6 7">
    <name type="scientific">Anguilla anguilla</name>
    <name type="common">European freshwater eel</name>
    <name type="synonym">Muraena anguilla</name>
    <dbReference type="NCBI Taxonomy" id="7936"/>
    <lineage>
        <taxon>Eukaryota</taxon>
        <taxon>Metazoa</taxon>
        <taxon>Chordata</taxon>
        <taxon>Craniata</taxon>
        <taxon>Vertebrata</taxon>
        <taxon>Euteleostomi</taxon>
        <taxon>Actinopterygii</taxon>
        <taxon>Neopterygii</taxon>
        <taxon>Teleostei</taxon>
        <taxon>Anguilliformes</taxon>
        <taxon>Anguillidae</taxon>
        <taxon>Anguilla</taxon>
    </lineage>
</organism>
<proteinExistence type="predicted"/>
<comment type="caution">
    <text evidence="6">The sequence shown here is derived from an EMBL/GenBank/DDBJ whole genome shotgun (WGS) entry which is preliminary data.</text>
</comment>